<organism evidence="2 3">
    <name type="scientific">Acinetobacter johnsonii</name>
    <dbReference type="NCBI Taxonomy" id="40214"/>
    <lineage>
        <taxon>Bacteria</taxon>
        <taxon>Pseudomonadati</taxon>
        <taxon>Pseudomonadota</taxon>
        <taxon>Gammaproteobacteria</taxon>
        <taxon>Moraxellales</taxon>
        <taxon>Moraxellaceae</taxon>
        <taxon>Acinetobacter</taxon>
    </lineage>
</organism>
<gene>
    <name evidence="2" type="ORF">DI542_17675</name>
</gene>
<feature type="region of interest" description="Disordered" evidence="1">
    <location>
        <begin position="70"/>
        <end position="93"/>
    </location>
</feature>
<accession>A0A2W5R3H1</accession>
<protein>
    <submittedName>
        <fullName evidence="2">Uncharacterized protein</fullName>
    </submittedName>
</protein>
<dbReference type="EMBL" id="QFQJ01000168">
    <property type="protein sequence ID" value="PZQ84166.1"/>
    <property type="molecule type" value="Genomic_DNA"/>
</dbReference>
<dbReference type="AlphaFoldDB" id="A0A2W5R3H1"/>
<comment type="caution">
    <text evidence="2">The sequence shown here is derived from an EMBL/GenBank/DDBJ whole genome shotgun (WGS) entry which is preliminary data.</text>
</comment>
<evidence type="ECO:0000313" key="3">
    <source>
        <dbReference type="Proteomes" id="UP000249282"/>
    </source>
</evidence>
<dbReference type="Proteomes" id="UP000249282">
    <property type="component" value="Unassembled WGS sequence"/>
</dbReference>
<evidence type="ECO:0000256" key="1">
    <source>
        <dbReference type="SAM" id="MobiDB-lite"/>
    </source>
</evidence>
<sequence>MIVVRLWPERSAAAFGVNLGMVKPWSDLDTHARFYLCIYPAPDPPSKAEAGPKQDICAGITLARMEPKGGRNLQAASEGGRKCDLSSSPPCGALESPCFQASGPLGV</sequence>
<evidence type="ECO:0000313" key="2">
    <source>
        <dbReference type="EMBL" id="PZQ84166.1"/>
    </source>
</evidence>
<proteinExistence type="predicted"/>
<name>A0A2W5R3H1_ACIJO</name>
<reference evidence="2 3" key="1">
    <citation type="submission" date="2017-11" db="EMBL/GenBank/DDBJ databases">
        <title>Infants hospitalized years apart are colonized by the same room-sourced microbial strains.</title>
        <authorList>
            <person name="Brooks B."/>
            <person name="Olm M.R."/>
            <person name="Firek B.A."/>
            <person name="Baker R."/>
            <person name="Thomas B.C."/>
            <person name="Morowitz M.J."/>
            <person name="Banfield J.F."/>
        </authorList>
    </citation>
    <scope>NUCLEOTIDE SEQUENCE [LARGE SCALE GENOMIC DNA]</scope>
    <source>
        <strain evidence="2">S2_003_000_R3_20</strain>
    </source>
</reference>